<dbReference type="InterPro" id="IPR011697">
    <property type="entry name" value="Peptidase_C26"/>
</dbReference>
<evidence type="ECO:0000313" key="1">
    <source>
        <dbReference type="EMBL" id="ONM44381.1"/>
    </source>
</evidence>
<sequence length="223" mass="24754">MKRPRIAITGPRRGAFGPRFLVARAIRYYGGVPIQLGPGDERRLPRYDGVVVTGGHDIDPVLYAAEPEVKPRYDTARDALETAVIDDALHRGLPLLGICRGAQLLNVRCGGNLFQDLRSRRKLTSHRRTILPLKTLCVDAGSHLARLLGAQHARINSLHNQAINQLGEGLVVSARDLDQITQAVEAPGRRFVMGVQWHPEFLLFLPRQRRLFKALVSAARELG</sequence>
<dbReference type="PROSITE" id="PS51273">
    <property type="entry name" value="GATASE_TYPE_1"/>
    <property type="match status" value="1"/>
</dbReference>
<dbReference type="GO" id="GO:0033969">
    <property type="term" value="F:gamma-glutamyl-gamma-aminobutyrate hydrolase activity"/>
    <property type="evidence" value="ECO:0007669"/>
    <property type="project" value="TreeGrafter"/>
</dbReference>
<dbReference type="InterPro" id="IPR029062">
    <property type="entry name" value="Class_I_gatase-like"/>
</dbReference>
<protein>
    <submittedName>
        <fullName evidence="1">Peptidase C26</fullName>
    </submittedName>
</protein>
<dbReference type="Proteomes" id="UP000242847">
    <property type="component" value="Unassembled WGS sequence"/>
</dbReference>
<dbReference type="OrthoDB" id="9813383at2"/>
<dbReference type="PANTHER" id="PTHR43235:SF1">
    <property type="entry name" value="GLUTAMINE AMIDOTRANSFERASE PB2B2.05-RELATED"/>
    <property type="match status" value="1"/>
</dbReference>
<comment type="caution">
    <text evidence="1">The sequence shown here is derived from an EMBL/GenBank/DDBJ whole genome shotgun (WGS) entry which is preliminary data.</text>
</comment>
<dbReference type="Gene3D" id="3.40.50.880">
    <property type="match status" value="1"/>
</dbReference>
<accession>A0A1S8DHD7</accession>
<dbReference type="GO" id="GO:0005829">
    <property type="term" value="C:cytosol"/>
    <property type="evidence" value="ECO:0007669"/>
    <property type="project" value="TreeGrafter"/>
</dbReference>
<dbReference type="CDD" id="cd01745">
    <property type="entry name" value="GATase1_2"/>
    <property type="match status" value="1"/>
</dbReference>
<reference evidence="1 2" key="1">
    <citation type="submission" date="2017-01" db="EMBL/GenBank/DDBJ databases">
        <title>Draft genome sequence of Pseudomonas pachastrellae type strain CCUG 46540T from a deep sea.</title>
        <authorList>
            <person name="Gomila M."/>
            <person name="Mulet M."/>
            <person name="Lalucat J."/>
            <person name="Garcia-Valdes E."/>
        </authorList>
    </citation>
    <scope>NUCLEOTIDE SEQUENCE [LARGE SCALE GENOMIC DNA]</scope>
    <source>
        <strain evidence="1 2">CCUG 46540</strain>
    </source>
</reference>
<dbReference type="SUPFAM" id="SSF52317">
    <property type="entry name" value="Class I glutamine amidotransferase-like"/>
    <property type="match status" value="1"/>
</dbReference>
<keyword evidence="2" id="KW-1185">Reference proteome</keyword>
<dbReference type="AlphaFoldDB" id="A0A1S8DHD7"/>
<dbReference type="GO" id="GO:0006598">
    <property type="term" value="P:polyamine catabolic process"/>
    <property type="evidence" value="ECO:0007669"/>
    <property type="project" value="TreeGrafter"/>
</dbReference>
<gene>
    <name evidence="1" type="ORF">BXT89_08175</name>
</gene>
<evidence type="ECO:0000313" key="2">
    <source>
        <dbReference type="Proteomes" id="UP000242847"/>
    </source>
</evidence>
<dbReference type="Pfam" id="PF07722">
    <property type="entry name" value="Peptidase_C26"/>
    <property type="match status" value="1"/>
</dbReference>
<dbReference type="STRING" id="254161.SAMN05216256_10621"/>
<dbReference type="PANTHER" id="PTHR43235">
    <property type="entry name" value="GLUTAMINE AMIDOTRANSFERASE PB2B2.05-RELATED"/>
    <property type="match status" value="1"/>
</dbReference>
<dbReference type="RefSeq" id="WP_083726534.1">
    <property type="nucleotide sequence ID" value="NZ_FOUD01000006.1"/>
</dbReference>
<dbReference type="EMBL" id="MUBC01000014">
    <property type="protein sequence ID" value="ONM44381.1"/>
    <property type="molecule type" value="Genomic_DNA"/>
</dbReference>
<proteinExistence type="predicted"/>
<name>A0A1S8DHD7_9GAMM</name>
<organism evidence="1 2">
    <name type="scientific">Halopseudomonas pachastrellae</name>
    <dbReference type="NCBI Taxonomy" id="254161"/>
    <lineage>
        <taxon>Bacteria</taxon>
        <taxon>Pseudomonadati</taxon>
        <taxon>Pseudomonadota</taxon>
        <taxon>Gammaproteobacteria</taxon>
        <taxon>Pseudomonadales</taxon>
        <taxon>Pseudomonadaceae</taxon>
        <taxon>Halopseudomonas</taxon>
    </lineage>
</organism>
<dbReference type="InterPro" id="IPR044668">
    <property type="entry name" value="PuuD-like"/>
</dbReference>